<proteinExistence type="predicted"/>
<evidence type="ECO:0000313" key="4">
    <source>
        <dbReference type="Proteomes" id="UP001165060"/>
    </source>
</evidence>
<reference evidence="3 4" key="1">
    <citation type="journal article" date="2023" name="Commun. Biol.">
        <title>Genome analysis of Parmales, the sister group of diatoms, reveals the evolutionary specialization of diatoms from phago-mixotrophs to photoautotrophs.</title>
        <authorList>
            <person name="Ban H."/>
            <person name="Sato S."/>
            <person name="Yoshikawa S."/>
            <person name="Yamada K."/>
            <person name="Nakamura Y."/>
            <person name="Ichinomiya M."/>
            <person name="Sato N."/>
            <person name="Blanc-Mathieu R."/>
            <person name="Endo H."/>
            <person name="Kuwata A."/>
            <person name="Ogata H."/>
        </authorList>
    </citation>
    <scope>NUCLEOTIDE SEQUENCE [LARGE SCALE GENOMIC DNA]</scope>
</reference>
<dbReference type="Proteomes" id="UP001165060">
    <property type="component" value="Unassembled WGS sequence"/>
</dbReference>
<keyword evidence="4" id="KW-1185">Reference proteome</keyword>
<dbReference type="PANTHER" id="PTHR48081">
    <property type="entry name" value="AB HYDROLASE SUPERFAMILY PROTEIN C4A8.06C"/>
    <property type="match status" value="1"/>
</dbReference>
<name>A0ABQ6N6E8_9STRA</name>
<dbReference type="Gene3D" id="3.40.50.1820">
    <property type="entry name" value="alpha/beta hydrolase"/>
    <property type="match status" value="1"/>
</dbReference>
<protein>
    <submittedName>
        <fullName evidence="3">Uncharacterized protein</fullName>
    </submittedName>
</protein>
<accession>A0ABQ6N6E8</accession>
<dbReference type="InterPro" id="IPR050300">
    <property type="entry name" value="GDXG_lipolytic_enzyme"/>
</dbReference>
<feature type="chain" id="PRO_5045592000" evidence="2">
    <location>
        <begin position="18"/>
        <end position="288"/>
    </location>
</feature>
<evidence type="ECO:0000256" key="2">
    <source>
        <dbReference type="SAM" id="SignalP"/>
    </source>
</evidence>
<dbReference type="PANTHER" id="PTHR48081:SF6">
    <property type="entry name" value="PEPTIDASE S9 PROLYL OLIGOPEPTIDASE CATALYTIC DOMAIN-CONTAINING PROTEIN"/>
    <property type="match status" value="1"/>
</dbReference>
<gene>
    <name evidence="3" type="ORF">TeGR_g12020</name>
</gene>
<keyword evidence="2" id="KW-0732">Signal</keyword>
<organism evidence="3 4">
    <name type="scientific">Tetraparma gracilis</name>
    <dbReference type="NCBI Taxonomy" id="2962635"/>
    <lineage>
        <taxon>Eukaryota</taxon>
        <taxon>Sar</taxon>
        <taxon>Stramenopiles</taxon>
        <taxon>Ochrophyta</taxon>
        <taxon>Bolidophyceae</taxon>
        <taxon>Parmales</taxon>
        <taxon>Triparmaceae</taxon>
        <taxon>Tetraparma</taxon>
    </lineage>
</organism>
<sequence length="288" mass="30989">MPHIVLLLASALGLSAAQPDAVIQNIYPTTIAPGDEDFSCGPETNTTTDGGTDVHITNVSVPTLTLQQAGDSPSSTAVIVMPGGGYEILSYIKEGEAICEYLNELEIDCFLLKYRVPARPDEEGMPWSWAPLMDIQRSMGLARSNANNYKKVGAMGFSAGGHLTTHVSTTGWQERLYAPIDGSDKESARPDFSVLIYPAYLTPDGPTTTNVAEEVVPDKDTPPTFSVQTQDDGFLSALGFYVNCTSVGVPAEMHLFAEGGHGYGMCDDDSNALCEWPERLASWLQTQI</sequence>
<dbReference type="InterPro" id="IPR029058">
    <property type="entry name" value="AB_hydrolase_fold"/>
</dbReference>
<dbReference type="SUPFAM" id="SSF53474">
    <property type="entry name" value="alpha/beta-Hydrolases"/>
    <property type="match status" value="1"/>
</dbReference>
<comment type="caution">
    <text evidence="3">The sequence shown here is derived from an EMBL/GenBank/DDBJ whole genome shotgun (WGS) entry which is preliminary data.</text>
</comment>
<evidence type="ECO:0000313" key="3">
    <source>
        <dbReference type="EMBL" id="GMI41333.1"/>
    </source>
</evidence>
<evidence type="ECO:0000256" key="1">
    <source>
        <dbReference type="ARBA" id="ARBA00022801"/>
    </source>
</evidence>
<keyword evidence="1" id="KW-0378">Hydrolase</keyword>
<dbReference type="EMBL" id="BRYB01000994">
    <property type="protein sequence ID" value="GMI41333.1"/>
    <property type="molecule type" value="Genomic_DNA"/>
</dbReference>
<feature type="signal peptide" evidence="2">
    <location>
        <begin position="1"/>
        <end position="17"/>
    </location>
</feature>